<protein>
    <recommendedName>
        <fullName evidence="3">PilZ domain-containing protein</fullName>
    </recommendedName>
</protein>
<proteinExistence type="predicted"/>
<dbReference type="EMBL" id="CP017104">
    <property type="protein sequence ID" value="APO70504.1"/>
    <property type="molecule type" value="Genomic_DNA"/>
</dbReference>
<name>A0A1L5NRK3_9HYPH</name>
<organism evidence="1 2">
    <name type="scientific">Rhizobium gallicum</name>
    <dbReference type="NCBI Taxonomy" id="56730"/>
    <lineage>
        <taxon>Bacteria</taxon>
        <taxon>Pseudomonadati</taxon>
        <taxon>Pseudomonadota</taxon>
        <taxon>Alphaproteobacteria</taxon>
        <taxon>Hyphomicrobiales</taxon>
        <taxon>Rhizobiaceae</taxon>
        <taxon>Rhizobium/Agrobacterium group</taxon>
        <taxon>Rhizobium</taxon>
    </lineage>
</organism>
<evidence type="ECO:0000313" key="2">
    <source>
        <dbReference type="Proteomes" id="UP000184749"/>
    </source>
</evidence>
<accession>A0A1L5NRK3</accession>
<reference evidence="1 2" key="1">
    <citation type="submission" date="2016-09" db="EMBL/GenBank/DDBJ databases">
        <title>The complete genome sequences of Rhizobium gallicum, symbiovars gallicum and phaseoli, symbionts associated to common bean (Phaseolus vulgaris).</title>
        <authorList>
            <person name="Bustos P."/>
            <person name="Santamaria R.I."/>
            <person name="Perez-Carrascal O.M."/>
            <person name="Juarez S."/>
            <person name="Lozano L."/>
            <person name="Martinez-Flores I."/>
            <person name="Martinez-Romero E."/>
            <person name="Cevallos M."/>
            <person name="Romero D."/>
            <person name="Davila G."/>
            <person name="Gonzalez V."/>
        </authorList>
    </citation>
    <scope>NUCLEOTIDE SEQUENCE [LARGE SCALE GENOMIC DNA]</scope>
    <source>
        <strain evidence="1 2">IE4872</strain>
        <plasmid evidence="2">prgalie4872c</plasmid>
    </source>
</reference>
<dbReference type="Proteomes" id="UP000184749">
    <property type="component" value="Plasmid pRgalIE4872c"/>
</dbReference>
<evidence type="ECO:0008006" key="3">
    <source>
        <dbReference type="Google" id="ProtNLM"/>
    </source>
</evidence>
<evidence type="ECO:0000313" key="1">
    <source>
        <dbReference type="EMBL" id="APO70504.1"/>
    </source>
</evidence>
<dbReference type="AlphaFoldDB" id="A0A1L5NRK3"/>
<keyword evidence="1" id="KW-0614">Plasmid</keyword>
<sequence>MRSACLQNGLKFMLSTAPRDRVQSTYLSRLAADLRTSARLKRNCRFMVRLVYPARALRNLTMTKALVVEVSENGARIRTSCSTVPDHFYIVLGNYEYFIGVTAFRRSTGEIEVEFIKEQPTRFINALSRIEFPLATIHDLKRVLEV</sequence>
<geneLocation type="plasmid" evidence="2">
    <name>prgalie4872c</name>
</geneLocation>
<gene>
    <name evidence="1" type="ORF">IE4872_PC00490</name>
</gene>